<dbReference type="Pfam" id="PF04857">
    <property type="entry name" value="CAF1"/>
    <property type="match status" value="1"/>
</dbReference>
<accession>A0A2H1WWY1</accession>
<reference evidence="3" key="1">
    <citation type="submission" date="2016-07" db="EMBL/GenBank/DDBJ databases">
        <authorList>
            <person name="Bretaudeau A."/>
        </authorList>
    </citation>
    <scope>NUCLEOTIDE SEQUENCE</scope>
    <source>
        <strain evidence="3">Rice</strain>
        <tissue evidence="3">Whole body</tissue>
    </source>
</reference>
<protein>
    <submittedName>
        <fullName evidence="3">SFRICE_020962</fullName>
    </submittedName>
</protein>
<dbReference type="GO" id="GO:0005634">
    <property type="term" value="C:nucleus"/>
    <property type="evidence" value="ECO:0007669"/>
    <property type="project" value="TreeGrafter"/>
</dbReference>
<dbReference type="PANTHER" id="PTHR15092:SF22">
    <property type="entry name" value="POLY(A)-SPECIFIC RIBONUCLEASE PNLDC1"/>
    <property type="match status" value="1"/>
</dbReference>
<dbReference type="GO" id="GO:0003723">
    <property type="term" value="F:RNA binding"/>
    <property type="evidence" value="ECO:0007669"/>
    <property type="project" value="TreeGrafter"/>
</dbReference>
<organism evidence="3">
    <name type="scientific">Spodoptera frugiperda</name>
    <name type="common">Fall armyworm</name>
    <dbReference type="NCBI Taxonomy" id="7108"/>
    <lineage>
        <taxon>Eukaryota</taxon>
        <taxon>Metazoa</taxon>
        <taxon>Ecdysozoa</taxon>
        <taxon>Arthropoda</taxon>
        <taxon>Hexapoda</taxon>
        <taxon>Insecta</taxon>
        <taxon>Pterygota</taxon>
        <taxon>Neoptera</taxon>
        <taxon>Endopterygota</taxon>
        <taxon>Lepidoptera</taxon>
        <taxon>Glossata</taxon>
        <taxon>Ditrysia</taxon>
        <taxon>Noctuoidea</taxon>
        <taxon>Noctuidae</taxon>
        <taxon>Amphipyrinae</taxon>
        <taxon>Spodoptera</taxon>
    </lineage>
</organism>
<dbReference type="GO" id="GO:1990431">
    <property type="term" value="P:priRNA 3'-end processing"/>
    <property type="evidence" value="ECO:0007669"/>
    <property type="project" value="TreeGrafter"/>
</dbReference>
<evidence type="ECO:0000256" key="2">
    <source>
        <dbReference type="SAM" id="Phobius"/>
    </source>
</evidence>
<comment type="similarity">
    <text evidence="1">Belongs to the CAF1 family.</text>
</comment>
<feature type="transmembrane region" description="Helical" evidence="2">
    <location>
        <begin position="506"/>
        <end position="523"/>
    </location>
</feature>
<keyword evidence="2" id="KW-0812">Transmembrane</keyword>
<keyword evidence="2" id="KW-0472">Membrane</keyword>
<dbReference type="InterPro" id="IPR051181">
    <property type="entry name" value="CAF1_poly(A)_ribonucleases"/>
</dbReference>
<keyword evidence="2" id="KW-1133">Transmembrane helix</keyword>
<dbReference type="GO" id="GO:0000289">
    <property type="term" value="P:nuclear-transcribed mRNA poly(A) tail shortening"/>
    <property type="evidence" value="ECO:0007669"/>
    <property type="project" value="TreeGrafter"/>
</dbReference>
<dbReference type="Gene3D" id="3.30.420.10">
    <property type="entry name" value="Ribonuclease H-like superfamily/Ribonuclease H"/>
    <property type="match status" value="2"/>
</dbReference>
<dbReference type="PANTHER" id="PTHR15092">
    <property type="entry name" value="POLY A -SPECIFIC RIBONUCLEASE/TARGET OF EGR1, MEMBER 1"/>
    <property type="match status" value="1"/>
</dbReference>
<dbReference type="InterPro" id="IPR036397">
    <property type="entry name" value="RNaseH_sf"/>
</dbReference>
<name>A0A2H1WWY1_SPOFR</name>
<gene>
    <name evidence="3" type="ORF">SFRICE_020962</name>
</gene>
<dbReference type="GO" id="GO:1990432">
    <property type="term" value="P:siRNA 3'-end processing"/>
    <property type="evidence" value="ECO:0007669"/>
    <property type="project" value="TreeGrafter"/>
</dbReference>
<proteinExistence type="inferred from homology"/>
<dbReference type="SUPFAM" id="SSF53098">
    <property type="entry name" value="Ribonuclease H-like"/>
    <property type="match status" value="1"/>
</dbReference>
<evidence type="ECO:0000313" key="3">
    <source>
        <dbReference type="EMBL" id="SOQ57573.1"/>
    </source>
</evidence>
<evidence type="ECO:0000256" key="1">
    <source>
        <dbReference type="ARBA" id="ARBA00008372"/>
    </source>
</evidence>
<sequence>MEVTGSNFDEEFDNFKNDLKSAVFVAFDAEFNALLSGEGFKHRLFDTNEDRYNLIKKEADQLIMTQVGLTMFSYQKERDKYIAKSYTFYLCPQYFGDIDQSFVFVASTLKFLRRHRFDFNKFIYGGVPYLSKAEEAVVRKNLKDNVLFNQLTRTLQMDDEKLLQDYCSRVSKWLMRSNEPTMYLDVENHILRYVTHIEVRMRFPSVVTTDSLGDSRKILIYRDINVEGAINTPREELENKVLDDLLGFSRIIALLAESKKPIAGHNLFIDTIILHNQFIGPLPNKYKDFKKNIHNMFPILYDTKYLSNIMAKKLPYNECWKSNALQDLYEFFAERKFMKLHNFSNDIQPSRPFASNQTYHEAGWDSYCTGFCFIRLGQWVACENRGSFANVGPREKLKVLEQYCNKVNVIRGAVQYMNFAEDDPPRSRPQLLHLMLLNKSSINVGQVASELGAYGSIDIKPYGSRAALIATGSQQVAKKILKEFRDSKEYKIAPYHMYTHSPVKRVALWSGALITGGLVLFLLHQKLR</sequence>
<dbReference type="AlphaFoldDB" id="A0A2H1WWY1"/>
<dbReference type="GO" id="GO:0000175">
    <property type="term" value="F:3'-5'-RNA exonuclease activity"/>
    <property type="evidence" value="ECO:0007669"/>
    <property type="project" value="TreeGrafter"/>
</dbReference>
<dbReference type="InterPro" id="IPR006941">
    <property type="entry name" value="RNase_CAF1"/>
</dbReference>
<dbReference type="GO" id="GO:0005783">
    <property type="term" value="C:endoplasmic reticulum"/>
    <property type="evidence" value="ECO:0007669"/>
    <property type="project" value="TreeGrafter"/>
</dbReference>
<dbReference type="InterPro" id="IPR012337">
    <property type="entry name" value="RNaseH-like_sf"/>
</dbReference>
<dbReference type="EMBL" id="ODYU01011676">
    <property type="protein sequence ID" value="SOQ57573.1"/>
    <property type="molecule type" value="Genomic_DNA"/>
</dbReference>